<evidence type="ECO:0000313" key="3">
    <source>
        <dbReference type="Proteomes" id="UP001600165"/>
    </source>
</evidence>
<dbReference type="RefSeq" id="WP_377967485.1">
    <property type="nucleotide sequence ID" value="NZ_JBHZOL010000099.1"/>
</dbReference>
<feature type="chain" id="PRO_5046834297" evidence="1">
    <location>
        <begin position="25"/>
        <end position="196"/>
    </location>
</feature>
<gene>
    <name evidence="2" type="ORF">ACFVKH_17590</name>
</gene>
<sequence>MKTWARSLWLSLGLGLVTALPSWALPGQTVTEVAAWIQANPTLRPGPGERLLVNRVDTPAQRFTFQASIFPPGNLRSSIQPRQIRTERIALFDMINGVSFNRLEESLRVIYGTDVFSDYQRSQPIYVYPTADSPISNNPNLLIQGELREGDRYAYWIEVTSDRSGKVDSGEISILLKEDIPGLLAMLRASSALPEG</sequence>
<reference evidence="2 3" key="1">
    <citation type="submission" date="2024-10" db="EMBL/GenBank/DDBJ databases">
        <authorList>
            <person name="Ratan Roy A."/>
            <person name="Morales Sandoval P.H."/>
            <person name="De Los Santos Villalobos S."/>
            <person name="Chakraborty S."/>
            <person name="Mukherjee J."/>
        </authorList>
    </citation>
    <scope>NUCLEOTIDE SEQUENCE [LARGE SCALE GENOMIC DNA]</scope>
    <source>
        <strain evidence="2 3">S1</strain>
    </source>
</reference>
<keyword evidence="1" id="KW-0732">Signal</keyword>
<evidence type="ECO:0000256" key="1">
    <source>
        <dbReference type="SAM" id="SignalP"/>
    </source>
</evidence>
<accession>A0ABW6IL83</accession>
<organism evidence="2 3">
    <name type="scientific">Almyronema epifaneia S1</name>
    <dbReference type="NCBI Taxonomy" id="2991925"/>
    <lineage>
        <taxon>Bacteria</taxon>
        <taxon>Bacillati</taxon>
        <taxon>Cyanobacteriota</taxon>
        <taxon>Cyanophyceae</taxon>
        <taxon>Nodosilineales</taxon>
        <taxon>Nodosilineaceae</taxon>
        <taxon>Almyronema</taxon>
        <taxon>Almyronema epifaneia</taxon>
    </lineage>
</organism>
<feature type="signal peptide" evidence="1">
    <location>
        <begin position="1"/>
        <end position="24"/>
    </location>
</feature>
<comment type="caution">
    <text evidence="2">The sequence shown here is derived from an EMBL/GenBank/DDBJ whole genome shotgun (WGS) entry which is preliminary data.</text>
</comment>
<evidence type="ECO:0000313" key="2">
    <source>
        <dbReference type="EMBL" id="MFE4108099.1"/>
    </source>
</evidence>
<name>A0ABW6IL83_9CYAN</name>
<keyword evidence="3" id="KW-1185">Reference proteome</keyword>
<dbReference type="EMBL" id="JBHZOL010000099">
    <property type="protein sequence ID" value="MFE4108099.1"/>
    <property type="molecule type" value="Genomic_DNA"/>
</dbReference>
<proteinExistence type="predicted"/>
<protein>
    <submittedName>
        <fullName evidence="2">Uncharacterized protein</fullName>
    </submittedName>
</protein>
<dbReference type="Proteomes" id="UP001600165">
    <property type="component" value="Unassembled WGS sequence"/>
</dbReference>